<feature type="compositionally biased region" description="Basic and acidic residues" evidence="1">
    <location>
        <begin position="42"/>
        <end position="63"/>
    </location>
</feature>
<dbReference type="Proteomes" id="UP000197783">
    <property type="component" value="Unassembled WGS sequence"/>
</dbReference>
<feature type="compositionally biased region" description="Basic and acidic residues" evidence="1">
    <location>
        <begin position="11"/>
        <end position="24"/>
    </location>
</feature>
<evidence type="ECO:0000313" key="3">
    <source>
        <dbReference type="Proteomes" id="UP000197783"/>
    </source>
</evidence>
<gene>
    <name evidence="2" type="ORF">SPMU_03300</name>
</gene>
<evidence type="ECO:0000313" key="2">
    <source>
        <dbReference type="EMBL" id="OWK32009.1"/>
    </source>
</evidence>
<reference evidence="2 3" key="1">
    <citation type="submission" date="2017-03" db="EMBL/GenBank/DDBJ databases">
        <title>Genome sequence of Sphingomonas mucosissima DSM 17494.</title>
        <authorList>
            <person name="Poehlein A."/>
            <person name="Wuebbeler J.H."/>
            <person name="Steinbuechel A."/>
            <person name="Daniel R."/>
        </authorList>
    </citation>
    <scope>NUCLEOTIDE SEQUENCE [LARGE SCALE GENOMIC DNA]</scope>
    <source>
        <strain evidence="2 3">DSM 17494</strain>
    </source>
</reference>
<proteinExistence type="predicted"/>
<feature type="region of interest" description="Disordered" evidence="1">
    <location>
        <begin position="1"/>
        <end position="63"/>
    </location>
</feature>
<feature type="compositionally biased region" description="Polar residues" evidence="1">
    <location>
        <begin position="1"/>
        <end position="10"/>
    </location>
</feature>
<dbReference type="EMBL" id="NBBJ01000001">
    <property type="protein sequence ID" value="OWK32009.1"/>
    <property type="molecule type" value="Genomic_DNA"/>
</dbReference>
<comment type="caution">
    <text evidence="2">The sequence shown here is derived from an EMBL/GenBank/DDBJ whole genome shotgun (WGS) entry which is preliminary data.</text>
</comment>
<dbReference type="AlphaFoldDB" id="A0A245ZQJ8"/>
<keyword evidence="3" id="KW-1185">Reference proteome</keyword>
<sequence>MHPLMQTTRRTLSDPELGRPRDASYDFASGMWNGPNGPLCDDPDHIPQSKKHDLETGEDQKGQ</sequence>
<dbReference type="RefSeq" id="WP_140418374.1">
    <property type="nucleotide sequence ID" value="NZ_NBBJ01000001.1"/>
</dbReference>
<dbReference type="OrthoDB" id="8451833at2"/>
<accession>A0A245ZQJ8</accession>
<name>A0A245ZQJ8_9SPHN</name>
<evidence type="ECO:0000256" key="1">
    <source>
        <dbReference type="SAM" id="MobiDB-lite"/>
    </source>
</evidence>
<organism evidence="2 3">
    <name type="scientific">Sphingomonas mucosissima</name>
    <dbReference type="NCBI Taxonomy" id="370959"/>
    <lineage>
        <taxon>Bacteria</taxon>
        <taxon>Pseudomonadati</taxon>
        <taxon>Pseudomonadota</taxon>
        <taxon>Alphaproteobacteria</taxon>
        <taxon>Sphingomonadales</taxon>
        <taxon>Sphingomonadaceae</taxon>
        <taxon>Sphingomonas</taxon>
    </lineage>
</organism>
<protein>
    <submittedName>
        <fullName evidence="2">Uncharacterized protein</fullName>
    </submittedName>
</protein>